<organism evidence="1 2">
    <name type="scientific">Camellia lanceoleosa</name>
    <dbReference type="NCBI Taxonomy" id="1840588"/>
    <lineage>
        <taxon>Eukaryota</taxon>
        <taxon>Viridiplantae</taxon>
        <taxon>Streptophyta</taxon>
        <taxon>Embryophyta</taxon>
        <taxon>Tracheophyta</taxon>
        <taxon>Spermatophyta</taxon>
        <taxon>Magnoliopsida</taxon>
        <taxon>eudicotyledons</taxon>
        <taxon>Gunneridae</taxon>
        <taxon>Pentapetalae</taxon>
        <taxon>asterids</taxon>
        <taxon>Ericales</taxon>
        <taxon>Theaceae</taxon>
        <taxon>Camellia</taxon>
    </lineage>
</organism>
<dbReference type="Proteomes" id="UP001060215">
    <property type="component" value="Chromosome 9"/>
</dbReference>
<accession>A0ACC0GXC2</accession>
<protein>
    <submittedName>
        <fullName evidence="1">Uncharacterized protein</fullName>
    </submittedName>
</protein>
<evidence type="ECO:0000313" key="1">
    <source>
        <dbReference type="EMBL" id="KAI8005349.1"/>
    </source>
</evidence>
<proteinExistence type="predicted"/>
<reference evidence="1 2" key="1">
    <citation type="journal article" date="2022" name="Plant J.">
        <title>Chromosome-level genome of Camellia lanceoleosa provides a valuable resource for understanding genome evolution and self-incompatibility.</title>
        <authorList>
            <person name="Gong W."/>
            <person name="Xiao S."/>
            <person name="Wang L."/>
            <person name="Liao Z."/>
            <person name="Chang Y."/>
            <person name="Mo W."/>
            <person name="Hu G."/>
            <person name="Li W."/>
            <person name="Zhao G."/>
            <person name="Zhu H."/>
            <person name="Hu X."/>
            <person name="Ji K."/>
            <person name="Xiang X."/>
            <person name="Song Q."/>
            <person name="Yuan D."/>
            <person name="Jin S."/>
            <person name="Zhang L."/>
        </authorList>
    </citation>
    <scope>NUCLEOTIDE SEQUENCE [LARGE SCALE GENOMIC DNA]</scope>
    <source>
        <strain evidence="1">SQ_2022a</strain>
    </source>
</reference>
<sequence>MKVPKRWLGTEPVRTGLVSLEPHLHAKKLAKESTEILLSMSFLAKFEAAAASAVVKFVSESTTTLHDWFMDKISASNSLEQIHGTLNDLLERLLANRDACQNRLQRHKNKMPTNTYNNWVCRVMEIEEDVKDLKPYLKKSKQRLTSMAFSSTFRVLPRDERYV</sequence>
<comment type="caution">
    <text evidence="1">The sequence shown here is derived from an EMBL/GenBank/DDBJ whole genome shotgun (WGS) entry which is preliminary data.</text>
</comment>
<keyword evidence="2" id="KW-1185">Reference proteome</keyword>
<dbReference type="EMBL" id="CM045766">
    <property type="protein sequence ID" value="KAI8005349.1"/>
    <property type="molecule type" value="Genomic_DNA"/>
</dbReference>
<evidence type="ECO:0000313" key="2">
    <source>
        <dbReference type="Proteomes" id="UP001060215"/>
    </source>
</evidence>
<name>A0ACC0GXC2_9ERIC</name>
<gene>
    <name evidence="1" type="ORF">LOK49_LG08G01729</name>
</gene>